<protein>
    <submittedName>
        <fullName evidence="1">Uncharacterized protein</fullName>
    </submittedName>
</protein>
<keyword evidence="2" id="KW-1185">Reference proteome</keyword>
<organism evidence="1 2">
    <name type="scientific">Neoaquamicrobium microcysteis</name>
    <dbReference type="NCBI Taxonomy" id="2682781"/>
    <lineage>
        <taxon>Bacteria</taxon>
        <taxon>Pseudomonadati</taxon>
        <taxon>Pseudomonadota</taxon>
        <taxon>Alphaproteobacteria</taxon>
        <taxon>Hyphomicrobiales</taxon>
        <taxon>Phyllobacteriaceae</taxon>
        <taxon>Neoaquamicrobium</taxon>
    </lineage>
</organism>
<sequence length="68" mass="7374">MEQLIDEVGLYPDGAAEQVSDERAVRTARVLVDKHAGVIAWSREANPAIGDYGEPTVLFQAGDVSEME</sequence>
<reference evidence="1 2" key="2">
    <citation type="submission" date="2019-09" db="EMBL/GenBank/DDBJ databases">
        <title>Mesorhizobium sp. MaA-C15 isolated from Microcystis aeruginosa.</title>
        <authorList>
            <person name="Jeong S.E."/>
            <person name="Jin H.M."/>
            <person name="Jeon C.O."/>
        </authorList>
    </citation>
    <scope>NUCLEOTIDE SEQUENCE [LARGE SCALE GENOMIC DNA]</scope>
    <source>
        <strain evidence="1 2">MaA-C15</strain>
    </source>
</reference>
<evidence type="ECO:0000313" key="1">
    <source>
        <dbReference type="EMBL" id="TYR37146.1"/>
    </source>
</evidence>
<evidence type="ECO:0000313" key="2">
    <source>
        <dbReference type="Proteomes" id="UP000323258"/>
    </source>
</evidence>
<comment type="caution">
    <text evidence="1">The sequence shown here is derived from an EMBL/GenBank/DDBJ whole genome shotgun (WGS) entry which is preliminary data.</text>
</comment>
<gene>
    <name evidence="1" type="ORF">FY036_00450</name>
</gene>
<dbReference type="OrthoDB" id="7949440at2"/>
<reference evidence="1 2" key="1">
    <citation type="submission" date="2019-08" db="EMBL/GenBank/DDBJ databases">
        <authorList>
            <person name="Seo Y.L."/>
        </authorList>
    </citation>
    <scope>NUCLEOTIDE SEQUENCE [LARGE SCALE GENOMIC DNA]</scope>
    <source>
        <strain evidence="1 2">MaA-C15</strain>
    </source>
</reference>
<proteinExistence type="predicted"/>
<name>A0A5D4H8H5_9HYPH</name>
<dbReference type="Proteomes" id="UP000323258">
    <property type="component" value="Unassembled WGS sequence"/>
</dbReference>
<dbReference type="EMBL" id="VSZS01000040">
    <property type="protein sequence ID" value="TYR37146.1"/>
    <property type="molecule type" value="Genomic_DNA"/>
</dbReference>
<dbReference type="AlphaFoldDB" id="A0A5D4H8H5"/>
<accession>A0A5D4H8H5</accession>